<evidence type="ECO:0000256" key="3">
    <source>
        <dbReference type="ARBA" id="ARBA00022729"/>
    </source>
</evidence>
<dbReference type="PIRSF" id="PIRSF031924">
    <property type="entry name" value="Pi-irrepressible_AP"/>
    <property type="match status" value="1"/>
</dbReference>
<keyword evidence="1" id="KW-0597">Phosphoprotein</keyword>
<dbReference type="InterPro" id="IPR002591">
    <property type="entry name" value="Phosphodiest/P_Trfase"/>
</dbReference>
<accession>A0ABU7XPI4</accession>
<evidence type="ECO:0000256" key="2">
    <source>
        <dbReference type="ARBA" id="ARBA00022723"/>
    </source>
</evidence>
<dbReference type="CDD" id="cd16016">
    <property type="entry name" value="AP-SPAP"/>
    <property type="match status" value="1"/>
</dbReference>
<sequence>MKIAVKLFLIIYIITNQSLLSQDNNKPKLVVGIVIDQMRAEYLYRFQENYSENGFKKLMTDGFHVKNVHYNYTPTSTGPGHASIYTGTTPSNHGVIGNNWLDRKSGKEMYCSEDNTVYKIDMDNADINATAYARSPKKLLVTTITDELKLFTNKRSKVIGVSIKDRGAILPAGHLADYAFWYNSKNGNFITSSYYSKKLPKWLETFNNNKVADSLLNSVWNTLLPIDKYVNSSADNASFEKIFNGKEDAAFPYDLKRLRKQNNDYGLISEIPFGNTLVTKMAKAALIGERLGKGKETDFLAISYSSTDYVGHNFGIRSKELEDTYVRMDREIESLLTTLDKEIGKENYILFITADHAARDNPIYLENMRLPGAFYSPLDIKKSLNEHLSQEFGGTNYVEYVGKSQIYINKTLSNREKVLKSAKSFLMKQEVVKEVCIPSLSTSLCNSFMENGYHSKRSGDLLISYNFGWMTDMKFGTTHGSSSNNDTHVPLLWYGHNISKGETIKPYSITQIVPTLSFLLNIPLPNASNNVPIFELFK</sequence>
<comment type="caution">
    <text evidence="5">The sequence shown here is derived from an EMBL/GenBank/DDBJ whole genome shotgun (WGS) entry which is preliminary data.</text>
</comment>
<protein>
    <submittedName>
        <fullName evidence="5">Alkaline phosphatase family protein</fullName>
    </submittedName>
</protein>
<evidence type="ECO:0000313" key="5">
    <source>
        <dbReference type="EMBL" id="MEF3832301.1"/>
    </source>
</evidence>
<dbReference type="PANTHER" id="PTHR10151">
    <property type="entry name" value="ECTONUCLEOTIDE PYROPHOSPHATASE/PHOSPHODIESTERASE"/>
    <property type="match status" value="1"/>
</dbReference>
<dbReference type="InterPro" id="IPR026263">
    <property type="entry name" value="Alkaline_phosphatase_prok"/>
</dbReference>
<dbReference type="Proteomes" id="UP001337305">
    <property type="component" value="Unassembled WGS sequence"/>
</dbReference>
<name>A0ABU7XPI4_9FLAO</name>
<dbReference type="EMBL" id="JAODOP010000004">
    <property type="protein sequence ID" value="MEF3832301.1"/>
    <property type="molecule type" value="Genomic_DNA"/>
</dbReference>
<evidence type="ECO:0000313" key="6">
    <source>
        <dbReference type="Proteomes" id="UP001337305"/>
    </source>
</evidence>
<dbReference type="SUPFAM" id="SSF53649">
    <property type="entry name" value="Alkaline phosphatase-like"/>
    <property type="match status" value="1"/>
</dbReference>
<dbReference type="InterPro" id="IPR017850">
    <property type="entry name" value="Alkaline_phosphatase_core_sf"/>
</dbReference>
<dbReference type="RefSeq" id="WP_303304682.1">
    <property type="nucleotide sequence ID" value="NZ_JAODOP010000004.1"/>
</dbReference>
<organism evidence="5 6">
    <name type="scientific">Flavivirga spongiicola</name>
    <dbReference type="NCBI Taxonomy" id="421621"/>
    <lineage>
        <taxon>Bacteria</taxon>
        <taxon>Pseudomonadati</taxon>
        <taxon>Bacteroidota</taxon>
        <taxon>Flavobacteriia</taxon>
        <taxon>Flavobacteriales</taxon>
        <taxon>Flavobacteriaceae</taxon>
        <taxon>Flavivirga</taxon>
    </lineage>
</organism>
<dbReference type="PANTHER" id="PTHR10151:SF120">
    <property type="entry name" value="BIS(5'-ADENOSYL)-TRIPHOSPHATASE"/>
    <property type="match status" value="1"/>
</dbReference>
<evidence type="ECO:0000256" key="1">
    <source>
        <dbReference type="ARBA" id="ARBA00022553"/>
    </source>
</evidence>
<keyword evidence="2 4" id="KW-0479">Metal-binding</keyword>
<gene>
    <name evidence="5" type="ORF">N1F79_04115</name>
</gene>
<dbReference type="NCBIfam" id="NF042991">
    <property type="entry name" value="alk_phos_PafA"/>
    <property type="match status" value="1"/>
</dbReference>
<reference evidence="5 6" key="1">
    <citation type="submission" date="2022-09" db="EMBL/GenBank/DDBJ databases">
        <title>Genome sequencing of Flavivirga sp. MEBiC05379.</title>
        <authorList>
            <person name="Oh H.-M."/>
            <person name="Kwon K.K."/>
            <person name="Park M.J."/>
            <person name="Yang S.-H."/>
        </authorList>
    </citation>
    <scope>NUCLEOTIDE SEQUENCE [LARGE SCALE GENOMIC DNA]</scope>
    <source>
        <strain evidence="5 6">MEBiC05379</strain>
    </source>
</reference>
<keyword evidence="6" id="KW-1185">Reference proteome</keyword>
<proteinExistence type="predicted"/>
<dbReference type="Pfam" id="PF01663">
    <property type="entry name" value="Phosphodiest"/>
    <property type="match status" value="1"/>
</dbReference>
<keyword evidence="3" id="KW-0732">Signal</keyword>
<dbReference type="Gene3D" id="3.40.720.10">
    <property type="entry name" value="Alkaline Phosphatase, subunit A"/>
    <property type="match status" value="1"/>
</dbReference>
<dbReference type="Gene3D" id="3.30.1360.150">
    <property type="match status" value="1"/>
</dbReference>
<evidence type="ECO:0000256" key="4">
    <source>
        <dbReference type="PIRNR" id="PIRNR031924"/>
    </source>
</evidence>